<feature type="region of interest" description="Disordered" evidence="1">
    <location>
        <begin position="148"/>
        <end position="178"/>
    </location>
</feature>
<keyword evidence="4" id="KW-1185">Reference proteome</keyword>
<evidence type="ECO:0000313" key="3">
    <source>
        <dbReference type="EMBL" id="CAK9148886.1"/>
    </source>
</evidence>
<dbReference type="InterPro" id="IPR044277">
    <property type="entry name" value="GIP1"/>
</dbReference>
<comment type="caution">
    <text evidence="3">The sequence shown here is derived from an EMBL/GenBank/DDBJ whole genome shotgun (WGS) entry which is preliminary data.</text>
</comment>
<feature type="region of interest" description="Disordered" evidence="1">
    <location>
        <begin position="364"/>
        <end position="389"/>
    </location>
</feature>
<reference evidence="3 4" key="1">
    <citation type="submission" date="2024-02" db="EMBL/GenBank/DDBJ databases">
        <authorList>
            <person name="Vignale AGUSTIN F."/>
            <person name="Sosa J E."/>
            <person name="Modenutti C."/>
        </authorList>
    </citation>
    <scope>NUCLEOTIDE SEQUENCE [LARGE SCALE GENOMIC DNA]</scope>
</reference>
<dbReference type="Pfam" id="PF06972">
    <property type="entry name" value="GIP1_N"/>
    <property type="match status" value="1"/>
</dbReference>
<dbReference type="PANTHER" id="PTHR46775:SF2">
    <property type="entry name" value="GBF-INTERACTING PROTEIN 1-LIKE"/>
    <property type="match status" value="1"/>
</dbReference>
<dbReference type="InterPro" id="IPR009719">
    <property type="entry name" value="GIP1_N"/>
</dbReference>
<gene>
    <name evidence="3" type="ORF">ILEXP_LOCUS16877</name>
</gene>
<dbReference type="AlphaFoldDB" id="A0ABC8RXX2"/>
<feature type="domain" description="GBF-interacting protein 1 N-terminal" evidence="2">
    <location>
        <begin position="9"/>
        <end position="67"/>
    </location>
</feature>
<evidence type="ECO:0000313" key="4">
    <source>
        <dbReference type="Proteomes" id="UP001642360"/>
    </source>
</evidence>
<dbReference type="PANTHER" id="PTHR46775">
    <property type="entry name" value="FLOCCULATION PROTEIN (DUF1296)"/>
    <property type="match status" value="1"/>
</dbReference>
<dbReference type="SUPFAM" id="SSF46934">
    <property type="entry name" value="UBA-like"/>
    <property type="match status" value="1"/>
</dbReference>
<feature type="region of interest" description="Disordered" evidence="1">
    <location>
        <begin position="209"/>
        <end position="235"/>
    </location>
</feature>
<accession>A0ABC8RXX2</accession>
<evidence type="ECO:0000256" key="1">
    <source>
        <dbReference type="SAM" id="MobiDB-lite"/>
    </source>
</evidence>
<feature type="compositionally biased region" description="Polar residues" evidence="1">
    <location>
        <begin position="372"/>
        <end position="389"/>
    </location>
</feature>
<sequence>MSGGSRVSIPNNLRKMILDIKEITGKHSDEDIYAVLQECDMDPNETAQKLLYLDTFHEVRRKRDRRKVNVISKASEESRFSAGMPWRGARGVRGNYSSPNVSGDAGGGRNANIQKENGVTKRTERGSRFSKPVVHRTENVTTVSLAGSSTVSVNGPMSISNGSLTQGPVPESPTGNQHVVTESSASLLAGSSSSTSQDVANVRQAASGIVSSADRTGPRVSEGVETNHLSQSSNAPSKAADMIDVICLIGKVWLTYLCLVSSEPESVAVFNSSSLPEVDDSILEEATSKFEIMKLEKIYHSAHQPVIFPNHLQVPEAFRNALTFGSLDDIFGGKGFAPIAESVHENGEATGEPSLSNQIVSTAQEGDHPYHPQSSPHMIENVSPSEDNVSSGEVLKFEQSKQENMLPLGGPQYPIFQTAPDYSFGPVPPMLGPRLVQIDGPELQSGSHVLSTSTSNPPATQPVGVGQNSLAVSSQLFPFYRQPYPPNYLPYGPYFPQVYLPQNAHQFLGHREFPQQPPSGNVYIPPAVPATGVKFPVPPLYKPGTNAEHPPHFGTPSGFGSYGSSPVVYSSSAALPPGSSSGNGNEDRASELKENNMHSAVQQGQHVAFSPPQAGLGAFAGIYHPAQTMAAPSTVHPFLQHPQAMVGSVESLVSSSGAHQQSQHA</sequence>
<evidence type="ECO:0000259" key="2">
    <source>
        <dbReference type="Pfam" id="PF06972"/>
    </source>
</evidence>
<organism evidence="3 4">
    <name type="scientific">Ilex paraguariensis</name>
    <name type="common">yerba mate</name>
    <dbReference type="NCBI Taxonomy" id="185542"/>
    <lineage>
        <taxon>Eukaryota</taxon>
        <taxon>Viridiplantae</taxon>
        <taxon>Streptophyta</taxon>
        <taxon>Embryophyta</taxon>
        <taxon>Tracheophyta</taxon>
        <taxon>Spermatophyta</taxon>
        <taxon>Magnoliopsida</taxon>
        <taxon>eudicotyledons</taxon>
        <taxon>Gunneridae</taxon>
        <taxon>Pentapetalae</taxon>
        <taxon>asterids</taxon>
        <taxon>campanulids</taxon>
        <taxon>Aquifoliales</taxon>
        <taxon>Aquifoliaceae</taxon>
        <taxon>Ilex</taxon>
    </lineage>
</organism>
<feature type="region of interest" description="Disordered" evidence="1">
    <location>
        <begin position="100"/>
        <end position="128"/>
    </location>
</feature>
<dbReference type="InterPro" id="IPR009060">
    <property type="entry name" value="UBA-like_sf"/>
</dbReference>
<name>A0ABC8RXX2_9AQUA</name>
<dbReference type="Proteomes" id="UP001642360">
    <property type="component" value="Unassembled WGS sequence"/>
</dbReference>
<feature type="compositionally biased region" description="Basic and acidic residues" evidence="1">
    <location>
        <begin position="118"/>
        <end position="127"/>
    </location>
</feature>
<protein>
    <recommendedName>
        <fullName evidence="2">GBF-interacting protein 1 N-terminal domain-containing protein</fullName>
    </recommendedName>
</protein>
<dbReference type="EMBL" id="CAUOFW020001814">
    <property type="protein sequence ID" value="CAK9148886.1"/>
    <property type="molecule type" value="Genomic_DNA"/>
</dbReference>
<proteinExistence type="predicted"/>
<feature type="compositionally biased region" description="Polar residues" evidence="1">
    <location>
        <begin position="148"/>
        <end position="166"/>
    </location>
</feature>